<feature type="transmembrane region" description="Helical" evidence="4">
    <location>
        <begin position="16"/>
        <end position="34"/>
    </location>
</feature>
<dbReference type="GO" id="GO:0030246">
    <property type="term" value="F:carbohydrate binding"/>
    <property type="evidence" value="ECO:0007669"/>
    <property type="project" value="UniProtKB-ARBA"/>
</dbReference>
<dbReference type="GO" id="GO:0030313">
    <property type="term" value="C:cell envelope"/>
    <property type="evidence" value="ECO:0007669"/>
    <property type="project" value="UniProtKB-SubCell"/>
</dbReference>
<evidence type="ECO:0000313" key="7">
    <source>
        <dbReference type="Proteomes" id="UP000030019"/>
    </source>
</evidence>
<keyword evidence="4" id="KW-0472">Membrane</keyword>
<dbReference type="Gene3D" id="3.40.50.2300">
    <property type="match status" value="2"/>
</dbReference>
<comment type="similarity">
    <text evidence="2">Belongs to the bacterial solute-binding protein 2 family.</text>
</comment>
<dbReference type="PANTHER" id="PTHR46847:SF1">
    <property type="entry name" value="D-ALLOSE-BINDING PERIPLASMIC PROTEIN-RELATED"/>
    <property type="match status" value="1"/>
</dbReference>
<evidence type="ECO:0000313" key="6">
    <source>
        <dbReference type="EMBL" id="KGM37542.1"/>
    </source>
</evidence>
<evidence type="ECO:0000256" key="1">
    <source>
        <dbReference type="ARBA" id="ARBA00004196"/>
    </source>
</evidence>
<evidence type="ECO:0000256" key="3">
    <source>
        <dbReference type="ARBA" id="ARBA00022729"/>
    </source>
</evidence>
<dbReference type="SUPFAM" id="SSF53822">
    <property type="entry name" value="Periplasmic binding protein-like I"/>
    <property type="match status" value="1"/>
</dbReference>
<dbReference type="AlphaFoldDB" id="A0A0A0DKP4"/>
<keyword evidence="3" id="KW-0732">Signal</keyword>
<organism evidence="6 7">
    <name type="scientific">Streptococcus sinensis</name>
    <dbReference type="NCBI Taxonomy" id="176090"/>
    <lineage>
        <taxon>Bacteria</taxon>
        <taxon>Bacillati</taxon>
        <taxon>Bacillota</taxon>
        <taxon>Bacilli</taxon>
        <taxon>Lactobacillales</taxon>
        <taxon>Streptococcaceae</taxon>
        <taxon>Streptococcus</taxon>
    </lineage>
</organism>
<dbReference type="PATRIC" id="fig|176090.4.peg.681"/>
<comment type="caution">
    <text evidence="6">The sequence shown here is derived from an EMBL/GenBank/DDBJ whole genome shotgun (WGS) entry which is preliminary data.</text>
</comment>
<reference evidence="6 7" key="1">
    <citation type="submission" date="2014-06" db="EMBL/GenBank/DDBJ databases">
        <authorList>
            <person name="Teng J.L."/>
            <person name="Huang Y."/>
            <person name="Tse H."/>
            <person name="Lau S.K."/>
            <person name="Woo P.C."/>
        </authorList>
    </citation>
    <scope>NUCLEOTIDE SEQUENCE [LARGE SCALE GENOMIC DNA]</scope>
    <source>
        <strain evidence="6 7">HKU4</strain>
    </source>
</reference>
<evidence type="ECO:0000259" key="5">
    <source>
        <dbReference type="Pfam" id="PF13407"/>
    </source>
</evidence>
<evidence type="ECO:0000256" key="4">
    <source>
        <dbReference type="SAM" id="Phobius"/>
    </source>
</evidence>
<dbReference type="Proteomes" id="UP000030019">
    <property type="component" value="Unassembled WGS sequence"/>
</dbReference>
<gene>
    <name evidence="6" type="ORF">SSIN_0687</name>
</gene>
<comment type="subcellular location">
    <subcellularLocation>
        <location evidence="1">Cell envelope</location>
    </subcellularLocation>
</comment>
<accession>A0A0A0DKP4</accession>
<protein>
    <submittedName>
        <fullName evidence="6">Periplasmic fructose-binding protein component of signal transduction system LevT</fullName>
    </submittedName>
</protein>
<dbReference type="STRING" id="176090.SSIN_0687"/>
<name>A0A0A0DKP4_9STRE</name>
<dbReference type="eggNOG" id="COG1879">
    <property type="taxonomic scope" value="Bacteria"/>
</dbReference>
<keyword evidence="4" id="KW-0812">Transmembrane</keyword>
<feature type="domain" description="Periplasmic binding protein" evidence="5">
    <location>
        <begin position="49"/>
        <end position="295"/>
    </location>
</feature>
<dbReference type="InterPro" id="IPR025997">
    <property type="entry name" value="SBP_2_dom"/>
</dbReference>
<dbReference type="EMBL" id="JPEN01000050">
    <property type="protein sequence ID" value="KGM37542.1"/>
    <property type="molecule type" value="Genomic_DNA"/>
</dbReference>
<dbReference type="PANTHER" id="PTHR46847">
    <property type="entry name" value="D-ALLOSE-BINDING PERIPLASMIC PROTEIN-RELATED"/>
    <property type="match status" value="1"/>
</dbReference>
<dbReference type="InterPro" id="IPR028082">
    <property type="entry name" value="Peripla_BP_I"/>
</dbReference>
<dbReference type="Pfam" id="PF13407">
    <property type="entry name" value="Peripla_BP_4"/>
    <property type="match status" value="1"/>
</dbReference>
<dbReference type="RefSeq" id="WP_037615766.1">
    <property type="nucleotide sequence ID" value="NZ_JPEN01000050.1"/>
</dbReference>
<sequence>MVLSKGKKRIQTCQKCALWSVFVLAICCLAFIYFKGSMPDSGQVKIGATYMTMNNDFYKTLNAELEKKTNQQGSRLYVRDSELDEGKQSQQITYFIKEKVDVIVINPVKSDSPDIIRALNEAKKAGIRIIVVDAPMNKQVVVDTTIVSDNYQAGVLIAKDMMSRLSEADILLLEHRNAISAMDRVQGFLDTIKGHPTYRIVSQLETLGQTEESMPQVKSALDNGLEFNVVMALNDRAAIGALAAIKEQGVAEKIYIYGVDGSPDIKNFLANTNDIQGTVAQSPIQMGRKVAEVIELMREKKSCDSQYLIPVRLINKDNIGEYPITGWQ</sequence>
<keyword evidence="7" id="KW-1185">Reference proteome</keyword>
<proteinExistence type="inferred from homology"/>
<keyword evidence="4" id="KW-1133">Transmembrane helix</keyword>
<evidence type="ECO:0000256" key="2">
    <source>
        <dbReference type="ARBA" id="ARBA00007639"/>
    </source>
</evidence>